<gene>
    <name evidence="2" type="ORF">DPV69_05625</name>
</gene>
<dbReference type="OrthoDB" id="662785at2"/>
<sequence length="261" mass="28900">MKLNKLYLAGLSVALLTLAACSKSEQFYKAELYRINVNGYNGSNEQLDIKVGSAAFRSPIQPNTSFNLSDAYSFNSAENKIKLNIFENGTGKLVLEKELKKEDGEAKVNFLYMDGKISSMPTKPAVETDKISLVYRFQPTVTNYTEPVDFVIGKYYVTPQVFEELARAKNVKPNEFSTPVSIGTFSTARQDYNGVMTSVSFVVRICKPGTNIPYIDGTSYTWNALNSTAPKPAASSASSKLYIFSEAPMGNIMRFATRLDL</sequence>
<name>A0A451GD82_9SPHI</name>
<evidence type="ECO:0008006" key="4">
    <source>
        <dbReference type="Google" id="ProtNLM"/>
    </source>
</evidence>
<keyword evidence="3" id="KW-1185">Reference proteome</keyword>
<dbReference type="EMBL" id="SAYW01000001">
    <property type="protein sequence ID" value="RWU10810.1"/>
    <property type="molecule type" value="Genomic_DNA"/>
</dbReference>
<evidence type="ECO:0000256" key="1">
    <source>
        <dbReference type="SAM" id="SignalP"/>
    </source>
</evidence>
<comment type="caution">
    <text evidence="2">The sequence shown here is derived from an EMBL/GenBank/DDBJ whole genome shotgun (WGS) entry which is preliminary data.</text>
</comment>
<organism evidence="2 3">
    <name type="scientific">Pedobacter chitinilyticus</name>
    <dbReference type="NCBI Taxonomy" id="2233776"/>
    <lineage>
        <taxon>Bacteria</taxon>
        <taxon>Pseudomonadati</taxon>
        <taxon>Bacteroidota</taxon>
        <taxon>Sphingobacteriia</taxon>
        <taxon>Sphingobacteriales</taxon>
        <taxon>Sphingobacteriaceae</taxon>
        <taxon>Pedobacter</taxon>
    </lineage>
</organism>
<reference evidence="2 3" key="1">
    <citation type="submission" date="2018-06" db="EMBL/GenBank/DDBJ databases">
        <title>Pedobacter endophyticus sp. nov., an endophytic bacterium isolated from a leaf of Triticum aestivum.</title>
        <authorList>
            <person name="Zhang L."/>
        </authorList>
    </citation>
    <scope>NUCLEOTIDE SEQUENCE [LARGE SCALE GENOMIC DNA]</scope>
    <source>
        <strain evidence="2 3">CM134L-2</strain>
    </source>
</reference>
<proteinExistence type="predicted"/>
<evidence type="ECO:0000313" key="2">
    <source>
        <dbReference type="EMBL" id="RWU10810.1"/>
    </source>
</evidence>
<evidence type="ECO:0000313" key="3">
    <source>
        <dbReference type="Proteomes" id="UP000284120"/>
    </source>
</evidence>
<dbReference type="RefSeq" id="WP_113646291.1">
    <property type="nucleotide sequence ID" value="NZ_QMHN01000001.1"/>
</dbReference>
<feature type="chain" id="PRO_5019329012" description="DUF4843 domain-containing protein" evidence="1">
    <location>
        <begin position="20"/>
        <end position="261"/>
    </location>
</feature>
<dbReference type="PROSITE" id="PS51257">
    <property type="entry name" value="PROKAR_LIPOPROTEIN"/>
    <property type="match status" value="1"/>
</dbReference>
<dbReference type="Proteomes" id="UP000284120">
    <property type="component" value="Unassembled WGS sequence"/>
</dbReference>
<feature type="signal peptide" evidence="1">
    <location>
        <begin position="1"/>
        <end position="19"/>
    </location>
</feature>
<accession>A0A451GD82</accession>
<keyword evidence="1" id="KW-0732">Signal</keyword>
<dbReference type="AlphaFoldDB" id="A0A451GD82"/>
<protein>
    <recommendedName>
        <fullName evidence="4">DUF4843 domain-containing protein</fullName>
    </recommendedName>
</protein>